<dbReference type="PROSITE" id="PS50987">
    <property type="entry name" value="HTH_ARSR_2"/>
    <property type="match status" value="1"/>
</dbReference>
<reference evidence="6 7" key="2">
    <citation type="submission" date="2014-07" db="EMBL/GenBank/DDBJ databases">
        <authorList>
            <person name="Zhang J.E."/>
            <person name="Yang H."/>
            <person name="Guo J."/>
            <person name="Deng Z."/>
            <person name="Luo H."/>
            <person name="Luo M."/>
            <person name="Zhao B."/>
        </authorList>
    </citation>
    <scope>NUCLEOTIDE SEQUENCE [LARGE SCALE GENOMIC DNA]</scope>
    <source>
        <strain evidence="6">ATCC 10762</strain>
        <strain evidence="7">ATCC 10762 / DSM 40127 / CCM 3239 / JCM 4008 / LMG 5968 / NBRC 12843 / NCIMB 8234 / A-377</strain>
    </source>
</reference>
<accession>A0A1E7N6W7</accession>
<feature type="domain" description="HTH arsR-type" evidence="4">
    <location>
        <begin position="1"/>
        <end position="89"/>
    </location>
</feature>
<organism evidence="6 7">
    <name type="scientific">Kitasatospora aureofaciens</name>
    <name type="common">Streptomyces aureofaciens</name>
    <dbReference type="NCBI Taxonomy" id="1894"/>
    <lineage>
        <taxon>Bacteria</taxon>
        <taxon>Bacillati</taxon>
        <taxon>Actinomycetota</taxon>
        <taxon>Actinomycetes</taxon>
        <taxon>Kitasatosporales</taxon>
        <taxon>Streptomycetaceae</taxon>
        <taxon>Kitasatospora</taxon>
    </lineage>
</organism>
<dbReference type="InterPro" id="IPR011991">
    <property type="entry name" value="ArsR-like_HTH"/>
</dbReference>
<dbReference type="PANTHER" id="PTHR33154">
    <property type="entry name" value="TRANSCRIPTIONAL REGULATOR, ARSR FAMILY"/>
    <property type="match status" value="1"/>
</dbReference>
<dbReference type="PANTHER" id="PTHR33154:SF33">
    <property type="entry name" value="TRANSCRIPTIONAL REPRESSOR SDPR"/>
    <property type="match status" value="1"/>
</dbReference>
<evidence type="ECO:0000256" key="3">
    <source>
        <dbReference type="ARBA" id="ARBA00023163"/>
    </source>
</evidence>
<dbReference type="InterPro" id="IPR036388">
    <property type="entry name" value="WH-like_DNA-bd_sf"/>
</dbReference>
<keyword evidence="3" id="KW-0804">Transcription</keyword>
<dbReference type="CDD" id="cd00090">
    <property type="entry name" value="HTH_ARSR"/>
    <property type="match status" value="1"/>
</dbReference>
<reference evidence="5" key="5">
    <citation type="submission" date="2020-09" db="EMBL/GenBank/DDBJ databases">
        <authorList>
            <person name="Sun Q."/>
            <person name="Ohkuma M."/>
        </authorList>
    </citation>
    <scope>NUCLEOTIDE SEQUENCE</scope>
    <source>
        <strain evidence="5">JCM 4434</strain>
    </source>
</reference>
<dbReference type="Gene3D" id="1.10.10.10">
    <property type="entry name" value="Winged helix-like DNA-binding domain superfamily/Winged helix DNA-binding domain"/>
    <property type="match status" value="1"/>
</dbReference>
<reference evidence="5" key="1">
    <citation type="journal article" date="2014" name="Int. J. Syst. Evol. Microbiol.">
        <title>Complete genome sequence of Corynebacterium casei LMG S-19264T (=DSM 44701T), isolated from a smear-ripened cheese.</title>
        <authorList>
            <consortium name="US DOE Joint Genome Institute (JGI-PGF)"/>
            <person name="Walter F."/>
            <person name="Albersmeier A."/>
            <person name="Kalinowski J."/>
            <person name="Ruckert C."/>
        </authorList>
    </citation>
    <scope>NUCLEOTIDE SEQUENCE</scope>
    <source>
        <strain evidence="5">JCM 4434</strain>
    </source>
</reference>
<dbReference type="SUPFAM" id="SSF46785">
    <property type="entry name" value="Winged helix' DNA-binding domain"/>
    <property type="match status" value="1"/>
</dbReference>
<dbReference type="GO" id="GO:0003700">
    <property type="term" value="F:DNA-binding transcription factor activity"/>
    <property type="evidence" value="ECO:0007669"/>
    <property type="project" value="InterPro"/>
</dbReference>
<keyword evidence="1" id="KW-0805">Transcription regulation</keyword>
<keyword evidence="2" id="KW-0238">DNA-binding</keyword>
<name>A0A1E7N6W7_KITAU</name>
<dbReference type="RefSeq" id="WP_030280638.1">
    <property type="nucleotide sequence ID" value="NZ_BMUB01000004.1"/>
</dbReference>
<evidence type="ECO:0000256" key="1">
    <source>
        <dbReference type="ARBA" id="ARBA00023015"/>
    </source>
</evidence>
<sequence>MADVDVFSALANPVRRKLLESLRAGPRAAGELAGEFELSRPAVSEHLAVLRNARLVREEPRGRHRYYHLEPGPLAAVEEWLQPFERYWRARMRSLHRLLDEEGS</sequence>
<evidence type="ECO:0000313" key="6">
    <source>
        <dbReference type="EMBL" id="OEV36419.1"/>
    </source>
</evidence>
<proteinExistence type="predicted"/>
<evidence type="ECO:0000259" key="4">
    <source>
        <dbReference type="PROSITE" id="PS50987"/>
    </source>
</evidence>
<dbReference type="InterPro" id="IPR036390">
    <property type="entry name" value="WH_DNA-bd_sf"/>
</dbReference>
<keyword evidence="7" id="KW-1185">Reference proteome</keyword>
<evidence type="ECO:0000313" key="5">
    <source>
        <dbReference type="EMBL" id="GGU71401.1"/>
    </source>
</evidence>
<reference evidence="7" key="4">
    <citation type="submission" date="2016-08" db="EMBL/GenBank/DDBJ databases">
        <title>Sequencing, assembly and comparative genomics of S. aureofaciens ATCC 10762.</title>
        <authorList>
            <person name="Gradnigo J.S."/>
            <person name="Johnson N."/>
            <person name="Somerville G.A."/>
        </authorList>
    </citation>
    <scope>NUCLEOTIDE SEQUENCE [LARGE SCALE GENOMIC DNA]</scope>
    <source>
        <strain evidence="7">ATCC 10762 / DSM 40127 / CCM 3239 / JCM 4008 / LMG 5968 / NBRC 12843 / NCIMB 8234 / A-377</strain>
    </source>
</reference>
<dbReference type="EMBL" id="BMUB01000004">
    <property type="protein sequence ID" value="GGU71401.1"/>
    <property type="molecule type" value="Genomic_DNA"/>
</dbReference>
<dbReference type="KEGG" id="kau:B6264_28435"/>
<dbReference type="EMBL" id="JPRF03000026">
    <property type="protein sequence ID" value="OEV36419.1"/>
    <property type="molecule type" value="Genomic_DNA"/>
</dbReference>
<dbReference type="GeneID" id="97485507"/>
<dbReference type="GO" id="GO:0003677">
    <property type="term" value="F:DNA binding"/>
    <property type="evidence" value="ECO:0007669"/>
    <property type="project" value="UniProtKB-KW"/>
</dbReference>
<dbReference type="AlphaFoldDB" id="A0A1E7N6W7"/>
<dbReference type="InterPro" id="IPR001845">
    <property type="entry name" value="HTH_ArsR_DNA-bd_dom"/>
</dbReference>
<dbReference type="SMART" id="SM00418">
    <property type="entry name" value="HTH_ARSR"/>
    <property type="match status" value="1"/>
</dbReference>
<dbReference type="Proteomes" id="UP000610124">
    <property type="component" value="Unassembled WGS sequence"/>
</dbReference>
<reference evidence="6" key="3">
    <citation type="submission" date="2016-08" db="EMBL/GenBank/DDBJ databases">
        <title>Sequencing, Assembly and Comparative Genomics of S. aureofaciens ATCC 10762.</title>
        <authorList>
            <person name="Gradnigo J.S."/>
            <person name="Johnson N."/>
            <person name="Somerville G.A."/>
        </authorList>
    </citation>
    <scope>NUCLEOTIDE SEQUENCE [LARGE SCALE GENOMIC DNA]</scope>
    <source>
        <strain evidence="6">ATCC 10762</strain>
    </source>
</reference>
<comment type="caution">
    <text evidence="6">The sequence shown here is derived from an EMBL/GenBank/DDBJ whole genome shotgun (WGS) entry which is preliminary data.</text>
</comment>
<dbReference type="NCBIfam" id="NF033788">
    <property type="entry name" value="HTH_metalloreg"/>
    <property type="match status" value="1"/>
</dbReference>
<dbReference type="PRINTS" id="PR00778">
    <property type="entry name" value="HTHARSR"/>
</dbReference>
<dbReference type="Proteomes" id="UP000037395">
    <property type="component" value="Unassembled WGS sequence"/>
</dbReference>
<evidence type="ECO:0000313" key="7">
    <source>
        <dbReference type="Proteomes" id="UP000037395"/>
    </source>
</evidence>
<dbReference type="InterPro" id="IPR051081">
    <property type="entry name" value="HTH_MetalResp_TranReg"/>
</dbReference>
<gene>
    <name evidence="5" type="ORF">GCM10010502_23910</name>
    <name evidence="6" type="ORF">HS99_0029180</name>
</gene>
<dbReference type="OrthoDB" id="9806976at2"/>
<evidence type="ECO:0000256" key="2">
    <source>
        <dbReference type="ARBA" id="ARBA00023125"/>
    </source>
</evidence>
<dbReference type="Pfam" id="PF01022">
    <property type="entry name" value="HTH_5"/>
    <property type="match status" value="1"/>
</dbReference>
<protein>
    <submittedName>
        <fullName evidence="6">Transcriptional regulator</fullName>
    </submittedName>
</protein>
<accession>A0A8H9HQL3</accession>